<dbReference type="AlphaFoldDB" id="A0ABD2BI32"/>
<dbReference type="InterPro" id="IPR036394">
    <property type="entry name" value="Ribosomal_uL22_sf"/>
</dbReference>
<evidence type="ECO:0000256" key="2">
    <source>
        <dbReference type="ARBA" id="ARBA00022801"/>
    </source>
</evidence>
<dbReference type="PANTHER" id="PTHR23088:SF27">
    <property type="entry name" value="DEAMINATED GLUTATHIONE AMIDASE"/>
    <property type="match status" value="1"/>
</dbReference>
<keyword evidence="2" id="KW-0378">Hydrolase</keyword>
<dbReference type="InterPro" id="IPR003010">
    <property type="entry name" value="C-N_Hydrolase"/>
</dbReference>
<evidence type="ECO:0000256" key="5">
    <source>
        <dbReference type="RuleBase" id="RU004005"/>
    </source>
</evidence>
<sequence>MTAKPNCETHSEYKRFDDASENLLATKGNSDIQRRKGLRCETNMNSIRYSFQRLSLLNNKPFLNELVGTLRRSIVLSSKSFSYDQSTDYQDDTDEQKKLKWLDYNNKFFPIQSPDEERRPAYVCHMKANVKYSPKKLWYIACFVRGMTVDEAIKQLSFMHKKGAVIVKETILEAQNLAVSKHNVEFKSNLWVAESFCTKSIVYKGIRRHARGRVGEVRYTYSNYFVRLEEGKPPENYYLPVPKTGEQHLESWLKQMRMRKIINSLKEVKRLISTMTHKFAAICQMRSINDKQKNLEVVSQLIHEAKQKNACIAFFPEACDYMAENKKEVIELAEPLNGPTVTCYKKLAAQNNIWLSMGGIHEALPDDKEKVSNTHILIDNEGNLVSKYRKIHLFDMDNKETGLRLMESDYVVKGDDIIPPVCTPIGNVALSICYDMRFAEQSLLLRNMGAQILTYPSAFTFQTGAAHWEIILRARAIETQCYVIAAAQTGAHNKKRMSWGHSMIIDPWGIVLAQCAEKIGVAVAEIDLDLLTKIRKNMPCEEHRRTDLYSLIRCQK</sequence>
<dbReference type="EMBL" id="JAYRBN010000075">
    <property type="protein sequence ID" value="KAL2732414.1"/>
    <property type="molecule type" value="Genomic_DNA"/>
</dbReference>
<dbReference type="SUPFAM" id="SSF56317">
    <property type="entry name" value="Carbon-nitrogen hydrolase"/>
    <property type="match status" value="1"/>
</dbReference>
<feature type="domain" description="CN hydrolase" evidence="6">
    <location>
        <begin position="277"/>
        <end position="528"/>
    </location>
</feature>
<evidence type="ECO:0000256" key="3">
    <source>
        <dbReference type="ARBA" id="ARBA00022980"/>
    </source>
</evidence>
<keyword evidence="3 5" id="KW-0689">Ribosomal protein</keyword>
<dbReference type="Proteomes" id="UP001607303">
    <property type="component" value="Unassembled WGS sequence"/>
</dbReference>
<dbReference type="GO" id="GO:0016787">
    <property type="term" value="F:hydrolase activity"/>
    <property type="evidence" value="ECO:0007669"/>
    <property type="project" value="UniProtKB-KW"/>
</dbReference>
<dbReference type="CDD" id="cd00336">
    <property type="entry name" value="Ribosomal_L22"/>
    <property type="match status" value="1"/>
</dbReference>
<keyword evidence="4 5" id="KW-0687">Ribonucleoprotein</keyword>
<keyword evidence="8" id="KW-1185">Reference proteome</keyword>
<dbReference type="PROSITE" id="PS50263">
    <property type="entry name" value="CN_HYDROLASE"/>
    <property type="match status" value="1"/>
</dbReference>
<comment type="caution">
    <text evidence="7">The sequence shown here is derived from an EMBL/GenBank/DDBJ whole genome shotgun (WGS) entry which is preliminary data.</text>
</comment>
<organism evidence="7 8">
    <name type="scientific">Vespula maculifrons</name>
    <name type="common">Eastern yellow jacket</name>
    <name type="synonym">Wasp</name>
    <dbReference type="NCBI Taxonomy" id="7453"/>
    <lineage>
        <taxon>Eukaryota</taxon>
        <taxon>Metazoa</taxon>
        <taxon>Ecdysozoa</taxon>
        <taxon>Arthropoda</taxon>
        <taxon>Hexapoda</taxon>
        <taxon>Insecta</taxon>
        <taxon>Pterygota</taxon>
        <taxon>Neoptera</taxon>
        <taxon>Endopterygota</taxon>
        <taxon>Hymenoptera</taxon>
        <taxon>Apocrita</taxon>
        <taxon>Aculeata</taxon>
        <taxon>Vespoidea</taxon>
        <taxon>Vespidae</taxon>
        <taxon>Vespinae</taxon>
        <taxon>Vespula</taxon>
    </lineage>
</organism>
<evidence type="ECO:0000256" key="4">
    <source>
        <dbReference type="ARBA" id="ARBA00023274"/>
    </source>
</evidence>
<name>A0ABD2BI32_VESMC</name>
<dbReference type="InterPro" id="IPR001063">
    <property type="entry name" value="Ribosomal_uL22"/>
</dbReference>
<dbReference type="Gene3D" id="3.60.110.10">
    <property type="entry name" value="Carbon-nitrogen hydrolase"/>
    <property type="match status" value="1"/>
</dbReference>
<dbReference type="Pfam" id="PF00795">
    <property type="entry name" value="CN_hydrolase"/>
    <property type="match status" value="1"/>
</dbReference>
<dbReference type="Pfam" id="PF00237">
    <property type="entry name" value="Ribosomal_L22"/>
    <property type="match status" value="1"/>
</dbReference>
<dbReference type="CDD" id="cd07572">
    <property type="entry name" value="nit"/>
    <property type="match status" value="1"/>
</dbReference>
<dbReference type="GO" id="GO:1990904">
    <property type="term" value="C:ribonucleoprotein complex"/>
    <property type="evidence" value="ECO:0007669"/>
    <property type="project" value="UniProtKB-KW"/>
</dbReference>
<evidence type="ECO:0000313" key="8">
    <source>
        <dbReference type="Proteomes" id="UP001607303"/>
    </source>
</evidence>
<evidence type="ECO:0000256" key="1">
    <source>
        <dbReference type="ARBA" id="ARBA00009451"/>
    </source>
</evidence>
<evidence type="ECO:0000259" key="6">
    <source>
        <dbReference type="PROSITE" id="PS50263"/>
    </source>
</evidence>
<dbReference type="Gene3D" id="3.90.470.10">
    <property type="entry name" value="Ribosomal protein L22/L17"/>
    <property type="match status" value="1"/>
</dbReference>
<accession>A0ABD2BI32</accession>
<proteinExistence type="inferred from homology"/>
<dbReference type="PANTHER" id="PTHR23088">
    <property type="entry name" value="NITRILASE-RELATED"/>
    <property type="match status" value="1"/>
</dbReference>
<dbReference type="GO" id="GO:0005840">
    <property type="term" value="C:ribosome"/>
    <property type="evidence" value="ECO:0007669"/>
    <property type="project" value="UniProtKB-KW"/>
</dbReference>
<dbReference type="SUPFAM" id="SSF54843">
    <property type="entry name" value="Ribosomal protein L22"/>
    <property type="match status" value="1"/>
</dbReference>
<gene>
    <name evidence="7" type="ORF">V1477_014655</name>
</gene>
<reference evidence="7 8" key="1">
    <citation type="journal article" date="2024" name="Ann. Entomol. Soc. Am.">
        <title>Genomic analyses of the southern and eastern yellowjacket wasps (Hymenoptera: Vespidae) reveal evolutionary signatures of social life.</title>
        <authorList>
            <person name="Catto M.A."/>
            <person name="Caine P.B."/>
            <person name="Orr S.E."/>
            <person name="Hunt B.G."/>
            <person name="Goodisman M.A.D."/>
        </authorList>
    </citation>
    <scope>NUCLEOTIDE SEQUENCE [LARGE SCALE GENOMIC DNA]</scope>
    <source>
        <strain evidence="7">232</strain>
        <tissue evidence="7">Head and thorax</tissue>
    </source>
</reference>
<dbReference type="FunFam" id="3.60.110.10:FF:000005">
    <property type="entry name" value="nitrilase homolog 1 isoform X1"/>
    <property type="match status" value="1"/>
</dbReference>
<protein>
    <submittedName>
        <fullName evidence="7">Nitrilase and fragile histidine triad fusion protein NitFhit isoform X2</fullName>
    </submittedName>
</protein>
<dbReference type="InterPro" id="IPR036526">
    <property type="entry name" value="C-N_Hydrolase_sf"/>
</dbReference>
<comment type="similarity">
    <text evidence="1 5">Belongs to the universal ribosomal protein uL22 family.</text>
</comment>
<evidence type="ECO:0000313" key="7">
    <source>
        <dbReference type="EMBL" id="KAL2732414.1"/>
    </source>
</evidence>
<dbReference type="InterPro" id="IPR045254">
    <property type="entry name" value="Nit1/2_C-N_Hydrolase"/>
</dbReference>